<dbReference type="AlphaFoldDB" id="A0A1E3W2T2"/>
<keyword evidence="1" id="KW-0812">Transmembrane</keyword>
<protein>
    <submittedName>
        <fullName evidence="3">Uncharacterized protein</fullName>
    </submittedName>
</protein>
<organism evidence="3 4">
    <name type="scientific">Methyloceanibacter methanicus</name>
    <dbReference type="NCBI Taxonomy" id="1774968"/>
    <lineage>
        <taxon>Bacteria</taxon>
        <taxon>Pseudomonadati</taxon>
        <taxon>Pseudomonadota</taxon>
        <taxon>Alphaproteobacteria</taxon>
        <taxon>Hyphomicrobiales</taxon>
        <taxon>Hyphomicrobiaceae</taxon>
        <taxon>Methyloceanibacter</taxon>
    </lineage>
</organism>
<evidence type="ECO:0000256" key="2">
    <source>
        <dbReference type="SAM" id="SignalP"/>
    </source>
</evidence>
<keyword evidence="1" id="KW-1133">Transmembrane helix</keyword>
<reference evidence="3 4" key="1">
    <citation type="journal article" date="2016" name="Environ. Microbiol.">
        <title>New Methyloceanibacter diversity from North Sea sediments includes methanotroph containing solely the soluble methane monooxygenase.</title>
        <authorList>
            <person name="Vekeman B."/>
            <person name="Kerckhof F.M."/>
            <person name="Cremers G."/>
            <person name="de Vos P."/>
            <person name="Vandamme P."/>
            <person name="Boon N."/>
            <person name="Op den Camp H.J."/>
            <person name="Heylen K."/>
        </authorList>
    </citation>
    <scope>NUCLEOTIDE SEQUENCE [LARGE SCALE GENOMIC DNA]</scope>
    <source>
        <strain evidence="3 4">R-67174</strain>
    </source>
</reference>
<name>A0A1E3W2T2_9HYPH</name>
<keyword evidence="2" id="KW-0732">Signal</keyword>
<keyword evidence="4" id="KW-1185">Reference proteome</keyword>
<accession>A0A1E3W2T2</accession>
<feature type="signal peptide" evidence="2">
    <location>
        <begin position="1"/>
        <end position="20"/>
    </location>
</feature>
<feature type="transmembrane region" description="Helical" evidence="1">
    <location>
        <begin position="51"/>
        <end position="82"/>
    </location>
</feature>
<dbReference type="OrthoDB" id="9979525at2"/>
<dbReference type="RefSeq" id="WP_069436922.1">
    <property type="nucleotide sequence ID" value="NZ_LPWG01000010.1"/>
</dbReference>
<evidence type="ECO:0000313" key="4">
    <source>
        <dbReference type="Proteomes" id="UP000094501"/>
    </source>
</evidence>
<sequence>MRLCHAFVALYIAVSLLALAAIPLSAAGWIEPDPLSAVPAMLLGTPWSYGFAVLGGFQSVALNIALLAAAMGLNAALLWALCRFLNRR</sequence>
<evidence type="ECO:0000313" key="3">
    <source>
        <dbReference type="EMBL" id="ODS00106.1"/>
    </source>
</evidence>
<feature type="chain" id="PRO_5009138907" evidence="2">
    <location>
        <begin position="21"/>
        <end position="88"/>
    </location>
</feature>
<evidence type="ECO:0000256" key="1">
    <source>
        <dbReference type="SAM" id="Phobius"/>
    </source>
</evidence>
<comment type="caution">
    <text evidence="3">The sequence shown here is derived from an EMBL/GenBank/DDBJ whole genome shotgun (WGS) entry which is preliminary data.</text>
</comment>
<keyword evidence="1" id="KW-0472">Membrane</keyword>
<dbReference type="Proteomes" id="UP000094501">
    <property type="component" value="Unassembled WGS sequence"/>
</dbReference>
<proteinExistence type="predicted"/>
<gene>
    <name evidence="3" type="ORF">AUC68_03040</name>
</gene>
<dbReference type="EMBL" id="LPWG01000010">
    <property type="protein sequence ID" value="ODS00106.1"/>
    <property type="molecule type" value="Genomic_DNA"/>
</dbReference>